<feature type="transmembrane region" description="Helical" evidence="8">
    <location>
        <begin position="196"/>
        <end position="219"/>
    </location>
</feature>
<evidence type="ECO:0000256" key="2">
    <source>
        <dbReference type="ARBA" id="ARBA00022448"/>
    </source>
</evidence>
<keyword evidence="4" id="KW-0571">Peptide transport</keyword>
<feature type="transmembrane region" description="Helical" evidence="8">
    <location>
        <begin position="117"/>
        <end position="138"/>
    </location>
</feature>
<dbReference type="GO" id="GO:0015031">
    <property type="term" value="P:protein transport"/>
    <property type="evidence" value="ECO:0007669"/>
    <property type="project" value="UniProtKB-KW"/>
</dbReference>
<reference evidence="9" key="1">
    <citation type="submission" date="2021-02" db="EMBL/GenBank/DDBJ databases">
        <authorList>
            <person name="Nowell W R."/>
        </authorList>
    </citation>
    <scope>NUCLEOTIDE SEQUENCE</scope>
</reference>
<evidence type="ECO:0000256" key="5">
    <source>
        <dbReference type="ARBA" id="ARBA00022927"/>
    </source>
</evidence>
<protein>
    <submittedName>
        <fullName evidence="9">Uncharacterized protein</fullName>
    </submittedName>
</protein>
<keyword evidence="3 8" id="KW-0812">Transmembrane</keyword>
<dbReference type="GO" id="GO:0016020">
    <property type="term" value="C:membrane"/>
    <property type="evidence" value="ECO:0007669"/>
    <property type="project" value="UniProtKB-SubCell"/>
</dbReference>
<keyword evidence="5" id="KW-0653">Protein transport</keyword>
<evidence type="ECO:0000256" key="1">
    <source>
        <dbReference type="ARBA" id="ARBA00004141"/>
    </source>
</evidence>
<dbReference type="EMBL" id="CAJNOJ010000649">
    <property type="protein sequence ID" value="CAF1503645.1"/>
    <property type="molecule type" value="Genomic_DNA"/>
</dbReference>
<evidence type="ECO:0000313" key="9">
    <source>
        <dbReference type="EMBL" id="CAF1503645.1"/>
    </source>
</evidence>
<evidence type="ECO:0000256" key="7">
    <source>
        <dbReference type="ARBA" id="ARBA00023136"/>
    </source>
</evidence>
<dbReference type="AlphaFoldDB" id="A0A815TD18"/>
<keyword evidence="7 8" id="KW-0472">Membrane</keyword>
<dbReference type="NCBIfam" id="TIGR00728">
    <property type="entry name" value="OPT_sfam"/>
    <property type="match status" value="1"/>
</dbReference>
<gene>
    <name evidence="9" type="ORF">EDS130_LOCUS42793</name>
</gene>
<evidence type="ECO:0000256" key="4">
    <source>
        <dbReference type="ARBA" id="ARBA00022856"/>
    </source>
</evidence>
<dbReference type="PANTHER" id="PTHR22601">
    <property type="entry name" value="ISP4 LIKE PROTEIN"/>
    <property type="match status" value="1"/>
</dbReference>
<keyword evidence="2" id="KW-0813">Transport</keyword>
<dbReference type="InterPro" id="IPR004813">
    <property type="entry name" value="OPT"/>
</dbReference>
<comment type="caution">
    <text evidence="9">The sequence shown here is derived from an EMBL/GenBank/DDBJ whole genome shotgun (WGS) entry which is preliminary data.</text>
</comment>
<dbReference type="OrthoDB" id="10033657at2759"/>
<evidence type="ECO:0000256" key="8">
    <source>
        <dbReference type="SAM" id="Phobius"/>
    </source>
</evidence>
<dbReference type="Proteomes" id="UP000663852">
    <property type="component" value="Unassembled WGS sequence"/>
</dbReference>
<organism evidence="9 10">
    <name type="scientific">Adineta ricciae</name>
    <name type="common">Rotifer</name>
    <dbReference type="NCBI Taxonomy" id="249248"/>
    <lineage>
        <taxon>Eukaryota</taxon>
        <taxon>Metazoa</taxon>
        <taxon>Spiralia</taxon>
        <taxon>Gnathifera</taxon>
        <taxon>Rotifera</taxon>
        <taxon>Eurotatoria</taxon>
        <taxon>Bdelloidea</taxon>
        <taxon>Adinetida</taxon>
        <taxon>Adinetidae</taxon>
        <taxon>Adineta</taxon>
    </lineage>
</organism>
<evidence type="ECO:0000256" key="3">
    <source>
        <dbReference type="ARBA" id="ARBA00022692"/>
    </source>
</evidence>
<feature type="transmembrane region" description="Helical" evidence="8">
    <location>
        <begin position="38"/>
        <end position="55"/>
    </location>
</feature>
<dbReference type="Pfam" id="PF03169">
    <property type="entry name" value="OPT"/>
    <property type="match status" value="1"/>
</dbReference>
<accession>A0A815TD18</accession>
<keyword evidence="6 8" id="KW-1133">Transmembrane helix</keyword>
<sequence>MGFVFGFTNRRSSLACYLLYLDILSSFSYCYRAQMNKLIGFVIVAWIIVPIAYYTNLWNSKSMPIVSNRVFTVDGYYYNVSSVLDSRLHLNETAYERYGILSSENILRDLRLPVMFAFSYATSFASITAVIVHTVLYYGKTILKQFRSSLNDNSDDIHAKLMSRYDEAPCWWYMTLFVVAFTLATLVCHFGDLMPWYHMFTAVTIAFVFVLPTGIVQALTNQSIELSPITELIAGFLMPGKPIANVTFKTYGSITHHQALSLISDLKFGHYMKIPPRAIFVTQLTSTVVAGVVNYVSAIYIMDTVPHICTLENPNWKCPKANVFYSASIIWGAIGPAKIFGTKSLYSPLLLGFLAGALLPIPTWLLTKKYPKTKWLKYIHFPIMLSATAIIPPASPGNYPSWLMVGFLFN</sequence>
<dbReference type="GO" id="GO:0035673">
    <property type="term" value="F:oligopeptide transmembrane transporter activity"/>
    <property type="evidence" value="ECO:0007669"/>
    <property type="project" value="InterPro"/>
</dbReference>
<proteinExistence type="predicted"/>
<dbReference type="InterPro" id="IPR004648">
    <property type="entry name" value="Oligpept_transpt"/>
</dbReference>
<evidence type="ECO:0000313" key="10">
    <source>
        <dbReference type="Proteomes" id="UP000663852"/>
    </source>
</evidence>
<evidence type="ECO:0000256" key="6">
    <source>
        <dbReference type="ARBA" id="ARBA00022989"/>
    </source>
</evidence>
<feature type="transmembrane region" description="Helical" evidence="8">
    <location>
        <begin position="345"/>
        <end position="366"/>
    </location>
</feature>
<feature type="transmembrane region" description="Helical" evidence="8">
    <location>
        <begin position="170"/>
        <end position="190"/>
    </location>
</feature>
<name>A0A815TD18_ADIRI</name>
<feature type="transmembrane region" description="Helical" evidence="8">
    <location>
        <begin position="278"/>
        <end position="302"/>
    </location>
</feature>
<feature type="transmembrane region" description="Helical" evidence="8">
    <location>
        <begin position="378"/>
        <end position="395"/>
    </location>
</feature>
<comment type="subcellular location">
    <subcellularLocation>
        <location evidence="1">Membrane</location>
        <topology evidence="1">Multi-pass membrane protein</topology>
    </subcellularLocation>
</comment>